<dbReference type="GO" id="GO:0004222">
    <property type="term" value="F:metalloendopeptidase activity"/>
    <property type="evidence" value="ECO:0007669"/>
    <property type="project" value="InterPro"/>
</dbReference>
<keyword evidence="4" id="KW-1185">Reference proteome</keyword>
<dbReference type="InterPro" id="IPR018497">
    <property type="entry name" value="Peptidase_M13_C"/>
</dbReference>
<dbReference type="Proteomes" id="UP000054047">
    <property type="component" value="Unassembled WGS sequence"/>
</dbReference>
<feature type="transmembrane region" description="Helical" evidence="1">
    <location>
        <begin position="113"/>
        <end position="132"/>
    </location>
</feature>
<organism evidence="3 4">
    <name type="scientific">Ancylostoma duodenale</name>
    <dbReference type="NCBI Taxonomy" id="51022"/>
    <lineage>
        <taxon>Eukaryota</taxon>
        <taxon>Metazoa</taxon>
        <taxon>Ecdysozoa</taxon>
        <taxon>Nematoda</taxon>
        <taxon>Chromadorea</taxon>
        <taxon>Rhabditida</taxon>
        <taxon>Rhabditina</taxon>
        <taxon>Rhabditomorpha</taxon>
        <taxon>Strongyloidea</taxon>
        <taxon>Ancylostomatidae</taxon>
        <taxon>Ancylostomatinae</taxon>
        <taxon>Ancylostoma</taxon>
    </lineage>
</organism>
<dbReference type="InterPro" id="IPR024079">
    <property type="entry name" value="MetalloPept_cat_dom_sf"/>
</dbReference>
<proteinExistence type="predicted"/>
<dbReference type="SUPFAM" id="SSF55486">
    <property type="entry name" value="Metalloproteases ('zincins'), catalytic domain"/>
    <property type="match status" value="1"/>
</dbReference>
<dbReference type="GO" id="GO:0016485">
    <property type="term" value="P:protein processing"/>
    <property type="evidence" value="ECO:0007669"/>
    <property type="project" value="TreeGrafter"/>
</dbReference>
<feature type="domain" description="Peptidase M13 C-terminal" evidence="2">
    <location>
        <begin position="2"/>
        <end position="120"/>
    </location>
</feature>
<dbReference type="GO" id="GO:0005886">
    <property type="term" value="C:plasma membrane"/>
    <property type="evidence" value="ECO:0007669"/>
    <property type="project" value="TreeGrafter"/>
</dbReference>
<keyword evidence="1" id="KW-1133">Transmembrane helix</keyword>
<gene>
    <name evidence="3" type="ORF">ANCDUO_02303</name>
</gene>
<accession>A0A0C2HCV4</accession>
<dbReference type="PANTHER" id="PTHR11733">
    <property type="entry name" value="ZINC METALLOPROTEASE FAMILY M13 NEPRILYSIN-RELATED"/>
    <property type="match status" value="1"/>
</dbReference>
<keyword evidence="1" id="KW-0472">Membrane</keyword>
<evidence type="ECO:0000256" key="1">
    <source>
        <dbReference type="SAM" id="Phobius"/>
    </source>
</evidence>
<keyword evidence="1" id="KW-0812">Transmembrane</keyword>
<protein>
    <submittedName>
        <fullName evidence="3">Peptidase family M13</fullName>
    </submittedName>
</protein>
<dbReference type="AlphaFoldDB" id="A0A0C2HCV4"/>
<dbReference type="PANTHER" id="PTHR11733:SF237">
    <property type="entry name" value="NEPRILYSIN-LIKE 4"/>
    <property type="match status" value="1"/>
</dbReference>
<evidence type="ECO:0000313" key="3">
    <source>
        <dbReference type="EMBL" id="KIH67366.1"/>
    </source>
</evidence>
<dbReference type="Pfam" id="PF01431">
    <property type="entry name" value="Peptidase_M13"/>
    <property type="match status" value="1"/>
</dbReference>
<dbReference type="OrthoDB" id="5873741at2759"/>
<dbReference type="Gene3D" id="3.40.390.10">
    <property type="entry name" value="Collagenase (Catalytic Domain)"/>
    <property type="match status" value="1"/>
</dbReference>
<dbReference type="PRINTS" id="PR00786">
    <property type="entry name" value="NEPRILYSIN"/>
</dbReference>
<name>A0A0C2HCV4_9BILA</name>
<dbReference type="PROSITE" id="PS51885">
    <property type="entry name" value="NEPRILYSIN"/>
    <property type="match status" value="1"/>
</dbReference>
<dbReference type="EMBL" id="KN726728">
    <property type="protein sequence ID" value="KIH67366.1"/>
    <property type="molecule type" value="Genomic_DNA"/>
</dbReference>
<reference evidence="3 4" key="1">
    <citation type="submission" date="2013-12" db="EMBL/GenBank/DDBJ databases">
        <title>Draft genome of the parsitic nematode Ancylostoma duodenale.</title>
        <authorList>
            <person name="Mitreva M."/>
        </authorList>
    </citation>
    <scope>NUCLEOTIDE SEQUENCE [LARGE SCALE GENOMIC DNA]</scope>
    <source>
        <strain evidence="3 4">Zhejiang</strain>
    </source>
</reference>
<evidence type="ECO:0000313" key="4">
    <source>
        <dbReference type="Proteomes" id="UP000054047"/>
    </source>
</evidence>
<dbReference type="MEROPS" id="M13.013"/>
<evidence type="ECO:0000259" key="2">
    <source>
        <dbReference type="Pfam" id="PF01431"/>
    </source>
</evidence>
<sequence length="133" mass="15221">MSYGGIGSVIGHEFFHGFDDIGRRFDSVGNLREWWDANARKRFEQRAQCMINQYGKIKVQGTGLKINGKLTQGENIADNGAIRQAYRAYKNYLRKHGEEKPLKGLEQFNNEQLFFLGYSTALPVIVAAATWMW</sequence>
<dbReference type="InterPro" id="IPR000718">
    <property type="entry name" value="Peptidase_M13"/>
</dbReference>